<dbReference type="SMART" id="SM00829">
    <property type="entry name" value="PKS_ER"/>
    <property type="match status" value="1"/>
</dbReference>
<organism evidence="5 6">
    <name type="scientific">Dothistroma septosporum (strain NZE10 / CBS 128990)</name>
    <name type="common">Red band needle blight fungus</name>
    <name type="synonym">Mycosphaerella pini</name>
    <dbReference type="NCBI Taxonomy" id="675120"/>
    <lineage>
        <taxon>Eukaryota</taxon>
        <taxon>Fungi</taxon>
        <taxon>Dikarya</taxon>
        <taxon>Ascomycota</taxon>
        <taxon>Pezizomycotina</taxon>
        <taxon>Dothideomycetes</taxon>
        <taxon>Dothideomycetidae</taxon>
        <taxon>Mycosphaerellales</taxon>
        <taxon>Mycosphaerellaceae</taxon>
        <taxon>Dothistroma</taxon>
    </lineage>
</organism>
<feature type="domain" description="Enoyl reductase (ER)" evidence="4">
    <location>
        <begin position="75"/>
        <end position="405"/>
    </location>
</feature>
<evidence type="ECO:0000256" key="2">
    <source>
        <dbReference type="ARBA" id="ARBA00011245"/>
    </source>
</evidence>
<dbReference type="Proteomes" id="UP000016933">
    <property type="component" value="Unassembled WGS sequence"/>
</dbReference>
<dbReference type="Gene3D" id="3.40.50.720">
    <property type="entry name" value="NAD(P)-binding Rossmann-like Domain"/>
    <property type="match status" value="1"/>
</dbReference>
<dbReference type="PANTHER" id="PTHR45348:SF2">
    <property type="entry name" value="ZINC-TYPE ALCOHOL DEHYDROGENASE-LIKE PROTEIN C2E1P3.01"/>
    <property type="match status" value="1"/>
</dbReference>
<comment type="similarity">
    <text evidence="1">Belongs to the zinc-containing alcohol dehydrogenase family.</text>
</comment>
<sequence>MIKRLIRRLKNCYTTPHDEDHDEQPTQSIVPRPAVSHKPAKDLTVVSTTITASVGINRRELPKSVGNALLVGPEGEYHLEPNWPFPRILHDNEVLIRVQAVGLNPIDWKSVEYGFCLPQRPWAQASGVVEEVGSAVSDVHVGQKVWTSTYYKDIRAGCFQERIVVPAHTVLPVPSGVSMEEAATLGVSGVTAAMVLWKWLGMGMPGTVLDNDHKTTSTSDPAKPEPQRYLLIWGGGTVTGQYATQLAALSDIKTITVCSAATESLSYSLGATHVVCRNGKTTQQIVDEIRAIAGDAIRSALDLIGKSTSTACLNAVSSIAPVRFVPLATCPDATAIPGNIEMLNVEMKQFVLDPSNKVFADELVRLVASRQVRCPDVKVLDGGLGMVPTGLKMVKEGLLKGRKVVVRL</sequence>
<keyword evidence="3" id="KW-0560">Oxidoreductase</keyword>
<dbReference type="InterPro" id="IPR013154">
    <property type="entry name" value="ADH-like_N"/>
</dbReference>
<dbReference type="STRING" id="675120.N1PKT0"/>
<dbReference type="Pfam" id="PF08240">
    <property type="entry name" value="ADH_N"/>
    <property type="match status" value="1"/>
</dbReference>
<dbReference type="PANTHER" id="PTHR45348">
    <property type="entry name" value="HYPOTHETICAL OXIDOREDUCTASE (EUROFUNG)"/>
    <property type="match status" value="1"/>
</dbReference>
<proteinExistence type="inferred from homology"/>
<dbReference type="InterPro" id="IPR047122">
    <property type="entry name" value="Trans-enoyl_RdTase-like"/>
</dbReference>
<dbReference type="SUPFAM" id="SSF50129">
    <property type="entry name" value="GroES-like"/>
    <property type="match status" value="1"/>
</dbReference>
<dbReference type="InterPro" id="IPR011032">
    <property type="entry name" value="GroES-like_sf"/>
</dbReference>
<dbReference type="OMA" id="ESHACAC"/>
<evidence type="ECO:0000256" key="1">
    <source>
        <dbReference type="ARBA" id="ARBA00008072"/>
    </source>
</evidence>
<dbReference type="InterPro" id="IPR036291">
    <property type="entry name" value="NAD(P)-bd_dom_sf"/>
</dbReference>
<dbReference type="CDD" id="cd08249">
    <property type="entry name" value="enoyl_reductase_like"/>
    <property type="match status" value="1"/>
</dbReference>
<name>N1PKT0_DOTSN</name>
<dbReference type="HOGENOM" id="CLU_026673_16_2_1"/>
<keyword evidence="6" id="KW-1185">Reference proteome</keyword>
<evidence type="ECO:0000259" key="4">
    <source>
        <dbReference type="SMART" id="SM00829"/>
    </source>
</evidence>
<evidence type="ECO:0000313" key="6">
    <source>
        <dbReference type="Proteomes" id="UP000016933"/>
    </source>
</evidence>
<accession>N1PKT0</accession>
<evidence type="ECO:0000256" key="3">
    <source>
        <dbReference type="ARBA" id="ARBA00023002"/>
    </source>
</evidence>
<dbReference type="OrthoDB" id="10257049at2759"/>
<dbReference type="InterPro" id="IPR020843">
    <property type="entry name" value="ER"/>
</dbReference>
<dbReference type="EMBL" id="KB446542">
    <property type="protein sequence ID" value="EME41926.1"/>
    <property type="molecule type" value="Genomic_DNA"/>
</dbReference>
<reference evidence="5 6" key="2">
    <citation type="journal article" date="2012" name="PLoS Pathog.">
        <title>Diverse lifestyles and strategies of plant pathogenesis encoded in the genomes of eighteen Dothideomycetes fungi.</title>
        <authorList>
            <person name="Ohm R.A."/>
            <person name="Feau N."/>
            <person name="Henrissat B."/>
            <person name="Schoch C.L."/>
            <person name="Horwitz B.A."/>
            <person name="Barry K.W."/>
            <person name="Condon B.J."/>
            <person name="Copeland A.C."/>
            <person name="Dhillon B."/>
            <person name="Glaser F."/>
            <person name="Hesse C.N."/>
            <person name="Kosti I."/>
            <person name="LaButti K."/>
            <person name="Lindquist E.A."/>
            <person name="Lucas S."/>
            <person name="Salamov A.A."/>
            <person name="Bradshaw R.E."/>
            <person name="Ciuffetti L."/>
            <person name="Hamelin R.C."/>
            <person name="Kema G.H.J."/>
            <person name="Lawrence C."/>
            <person name="Scott J.A."/>
            <person name="Spatafora J.W."/>
            <person name="Turgeon B.G."/>
            <person name="de Wit P.J.G.M."/>
            <person name="Zhong S."/>
            <person name="Goodwin S.B."/>
            <person name="Grigoriev I.V."/>
        </authorList>
    </citation>
    <scope>NUCLEOTIDE SEQUENCE [LARGE SCALE GENOMIC DNA]</scope>
    <source>
        <strain evidence="6">NZE10 / CBS 128990</strain>
    </source>
</reference>
<dbReference type="AlphaFoldDB" id="N1PKT0"/>
<dbReference type="SUPFAM" id="SSF51735">
    <property type="entry name" value="NAD(P)-binding Rossmann-fold domains"/>
    <property type="match status" value="1"/>
</dbReference>
<protein>
    <recommendedName>
        <fullName evidence="4">Enoyl reductase (ER) domain-containing protein</fullName>
    </recommendedName>
</protein>
<comment type="subunit">
    <text evidence="2">Monomer.</text>
</comment>
<dbReference type="Gene3D" id="3.90.180.10">
    <property type="entry name" value="Medium-chain alcohol dehydrogenases, catalytic domain"/>
    <property type="match status" value="1"/>
</dbReference>
<evidence type="ECO:0000313" key="5">
    <source>
        <dbReference type="EMBL" id="EME41926.1"/>
    </source>
</evidence>
<gene>
    <name evidence="5" type="ORF">DOTSEDRAFT_177341</name>
</gene>
<dbReference type="GO" id="GO:0016651">
    <property type="term" value="F:oxidoreductase activity, acting on NAD(P)H"/>
    <property type="evidence" value="ECO:0007669"/>
    <property type="project" value="InterPro"/>
</dbReference>
<reference evidence="6" key="1">
    <citation type="journal article" date="2012" name="PLoS Genet.">
        <title>The genomes of the fungal plant pathogens Cladosporium fulvum and Dothistroma septosporum reveal adaptation to different hosts and lifestyles but also signatures of common ancestry.</title>
        <authorList>
            <person name="de Wit P.J.G.M."/>
            <person name="van der Burgt A."/>
            <person name="Oekmen B."/>
            <person name="Stergiopoulos I."/>
            <person name="Abd-Elsalam K.A."/>
            <person name="Aerts A.L."/>
            <person name="Bahkali A.H."/>
            <person name="Beenen H.G."/>
            <person name="Chettri P."/>
            <person name="Cox M.P."/>
            <person name="Datema E."/>
            <person name="de Vries R.P."/>
            <person name="Dhillon B."/>
            <person name="Ganley A.R."/>
            <person name="Griffiths S.A."/>
            <person name="Guo Y."/>
            <person name="Hamelin R.C."/>
            <person name="Henrissat B."/>
            <person name="Kabir M.S."/>
            <person name="Jashni M.K."/>
            <person name="Kema G."/>
            <person name="Klaubauf S."/>
            <person name="Lapidus A."/>
            <person name="Levasseur A."/>
            <person name="Lindquist E."/>
            <person name="Mehrabi R."/>
            <person name="Ohm R.A."/>
            <person name="Owen T.J."/>
            <person name="Salamov A."/>
            <person name="Schwelm A."/>
            <person name="Schijlen E."/>
            <person name="Sun H."/>
            <person name="van den Burg H.A."/>
            <person name="van Ham R.C.H.J."/>
            <person name="Zhang S."/>
            <person name="Goodwin S.B."/>
            <person name="Grigoriev I.V."/>
            <person name="Collemare J."/>
            <person name="Bradshaw R.E."/>
        </authorList>
    </citation>
    <scope>NUCLEOTIDE SEQUENCE [LARGE SCALE GENOMIC DNA]</scope>
    <source>
        <strain evidence="6">NZE10 / CBS 128990</strain>
    </source>
</reference>
<dbReference type="eggNOG" id="KOG1198">
    <property type="taxonomic scope" value="Eukaryota"/>
</dbReference>